<feature type="signal peptide" evidence="3">
    <location>
        <begin position="1"/>
        <end position="22"/>
    </location>
</feature>
<dbReference type="Pfam" id="PF13947">
    <property type="entry name" value="GUB_WAK_bind"/>
    <property type="match status" value="1"/>
</dbReference>
<dbReference type="GO" id="GO:0030247">
    <property type="term" value="F:polysaccharide binding"/>
    <property type="evidence" value="ECO:0007669"/>
    <property type="project" value="InterPro"/>
</dbReference>
<organism evidence="5 6">
    <name type="scientific">Kingdonia uniflora</name>
    <dbReference type="NCBI Taxonomy" id="39325"/>
    <lineage>
        <taxon>Eukaryota</taxon>
        <taxon>Viridiplantae</taxon>
        <taxon>Streptophyta</taxon>
        <taxon>Embryophyta</taxon>
        <taxon>Tracheophyta</taxon>
        <taxon>Spermatophyta</taxon>
        <taxon>Magnoliopsida</taxon>
        <taxon>Ranunculales</taxon>
        <taxon>Circaeasteraceae</taxon>
        <taxon>Kingdonia</taxon>
    </lineage>
</organism>
<evidence type="ECO:0000256" key="3">
    <source>
        <dbReference type="SAM" id="SignalP"/>
    </source>
</evidence>
<keyword evidence="2 3" id="KW-0732">Signal</keyword>
<protein>
    <recommendedName>
        <fullName evidence="4">Wall-associated receptor kinase galacturonan-binding domain-containing protein</fullName>
    </recommendedName>
</protein>
<dbReference type="AlphaFoldDB" id="A0A7J7M6C9"/>
<gene>
    <name evidence="5" type="ORF">GIB67_023950</name>
</gene>
<dbReference type="EMBL" id="JACGCM010001742">
    <property type="protein sequence ID" value="KAF6150451.1"/>
    <property type="molecule type" value="Genomic_DNA"/>
</dbReference>
<evidence type="ECO:0000256" key="2">
    <source>
        <dbReference type="ARBA" id="ARBA00022729"/>
    </source>
</evidence>
<feature type="chain" id="PRO_5029766362" description="Wall-associated receptor kinase galacturonan-binding domain-containing protein" evidence="3">
    <location>
        <begin position="23"/>
        <end position="134"/>
    </location>
</feature>
<comment type="caution">
    <text evidence="5">The sequence shown here is derived from an EMBL/GenBank/DDBJ whole genome shotgun (WGS) entry which is preliminary data.</text>
</comment>
<dbReference type="OrthoDB" id="657943at2759"/>
<reference evidence="5 6" key="1">
    <citation type="journal article" date="2020" name="IScience">
        <title>Genome Sequencing of the Endangered Kingdonia uniflora (Circaeasteraceae, Ranunculales) Reveals Potential Mechanisms of Evolutionary Specialization.</title>
        <authorList>
            <person name="Sun Y."/>
            <person name="Deng T."/>
            <person name="Zhang A."/>
            <person name="Moore M.J."/>
            <person name="Landis J.B."/>
            <person name="Lin N."/>
            <person name="Zhang H."/>
            <person name="Zhang X."/>
            <person name="Huang J."/>
            <person name="Zhang X."/>
            <person name="Sun H."/>
            <person name="Wang H."/>
        </authorList>
    </citation>
    <scope>NUCLEOTIDE SEQUENCE [LARGE SCALE GENOMIC DNA]</scope>
    <source>
        <strain evidence="5">TB1705</strain>
        <tissue evidence="5">Leaf</tissue>
    </source>
</reference>
<evidence type="ECO:0000259" key="4">
    <source>
        <dbReference type="Pfam" id="PF13947"/>
    </source>
</evidence>
<dbReference type="PANTHER" id="PTHR33138:SF72">
    <property type="entry name" value="WALL-ASSOCIATED RECEPTOR KINASE CARBOXY-TERMINAL PROTEIN"/>
    <property type="match status" value="1"/>
</dbReference>
<feature type="domain" description="Wall-associated receptor kinase galacturonan-binding" evidence="4">
    <location>
        <begin position="17"/>
        <end position="64"/>
    </location>
</feature>
<dbReference type="Proteomes" id="UP000541444">
    <property type="component" value="Unassembled WGS sequence"/>
</dbReference>
<dbReference type="PANTHER" id="PTHR33138">
    <property type="entry name" value="OS01G0690200 PROTEIN"/>
    <property type="match status" value="1"/>
</dbReference>
<proteinExistence type="predicted"/>
<evidence type="ECO:0000256" key="1">
    <source>
        <dbReference type="ARBA" id="ARBA00004167"/>
    </source>
</evidence>
<evidence type="ECO:0000313" key="5">
    <source>
        <dbReference type="EMBL" id="KAF6150451.1"/>
    </source>
</evidence>
<evidence type="ECO:0000313" key="6">
    <source>
        <dbReference type="Proteomes" id="UP000541444"/>
    </source>
</evidence>
<keyword evidence="6" id="KW-1185">Reference proteome</keyword>
<dbReference type="GO" id="GO:0016020">
    <property type="term" value="C:membrane"/>
    <property type="evidence" value="ECO:0007669"/>
    <property type="project" value="UniProtKB-SubCell"/>
</dbReference>
<comment type="subcellular location">
    <subcellularLocation>
        <location evidence="1">Membrane</location>
        <topology evidence="1">Single-pass membrane protein</topology>
    </subcellularLocation>
</comment>
<sequence>MLQELRVWGSFLLLSFLGAGRPEYCGVPVFELSCRNSQTEIDINHQTYIVWNISEANQIMTIVRSDVPNLANCPSEFLNDTTAIIGPISEFILVIILACVCWRRKFSSVNSIVFWKKSKNDEKVEKFLRNNGSC</sequence>
<name>A0A7J7M6C9_9MAGN</name>
<accession>A0A7J7M6C9</accession>
<dbReference type="InterPro" id="IPR025287">
    <property type="entry name" value="WAK_GUB"/>
</dbReference>